<evidence type="ECO:0000313" key="2">
    <source>
        <dbReference type="EMBL" id="KKN15294.1"/>
    </source>
</evidence>
<comment type="caution">
    <text evidence="2">The sequence shown here is derived from an EMBL/GenBank/DDBJ whole genome shotgun (WGS) entry which is preliminary data.</text>
</comment>
<keyword evidence="1" id="KW-1133">Transmembrane helix</keyword>
<gene>
    <name evidence="2" type="ORF">LCGC14_0987530</name>
</gene>
<proteinExistence type="predicted"/>
<sequence length="141" mass="15626">MDLQQLLDIAKLVGMVGGIGTFLYFYFTNPKVKEVANQVLKFLPGILKILASRIKDDPNKFDTHDFLVIVSNVATKLQETISDPTNVEFADVQDEITELVQEELQRLRDANIPGIPDVNDKGIPVIVGVIFDQIKAATNEG</sequence>
<reference evidence="2" key="1">
    <citation type="journal article" date="2015" name="Nature">
        <title>Complex archaea that bridge the gap between prokaryotes and eukaryotes.</title>
        <authorList>
            <person name="Spang A."/>
            <person name="Saw J.H."/>
            <person name="Jorgensen S.L."/>
            <person name="Zaremba-Niedzwiedzka K."/>
            <person name="Martijn J."/>
            <person name="Lind A.E."/>
            <person name="van Eijk R."/>
            <person name="Schleper C."/>
            <person name="Guy L."/>
            <person name="Ettema T.J."/>
        </authorList>
    </citation>
    <scope>NUCLEOTIDE SEQUENCE</scope>
</reference>
<name>A0A0F9NBF4_9ZZZZ</name>
<dbReference type="EMBL" id="LAZR01003727">
    <property type="protein sequence ID" value="KKN15294.1"/>
    <property type="molecule type" value="Genomic_DNA"/>
</dbReference>
<evidence type="ECO:0008006" key="3">
    <source>
        <dbReference type="Google" id="ProtNLM"/>
    </source>
</evidence>
<dbReference type="AlphaFoldDB" id="A0A0F9NBF4"/>
<keyword evidence="1" id="KW-0472">Membrane</keyword>
<protein>
    <recommendedName>
        <fullName evidence="3">Holin</fullName>
    </recommendedName>
</protein>
<accession>A0A0F9NBF4</accession>
<feature type="transmembrane region" description="Helical" evidence="1">
    <location>
        <begin position="6"/>
        <end position="27"/>
    </location>
</feature>
<evidence type="ECO:0000256" key="1">
    <source>
        <dbReference type="SAM" id="Phobius"/>
    </source>
</evidence>
<organism evidence="2">
    <name type="scientific">marine sediment metagenome</name>
    <dbReference type="NCBI Taxonomy" id="412755"/>
    <lineage>
        <taxon>unclassified sequences</taxon>
        <taxon>metagenomes</taxon>
        <taxon>ecological metagenomes</taxon>
    </lineage>
</organism>
<keyword evidence="1" id="KW-0812">Transmembrane</keyword>